<protein>
    <recommendedName>
        <fullName evidence="4">HTH lacI-type domain-containing protein</fullName>
    </recommendedName>
</protein>
<evidence type="ECO:0000313" key="6">
    <source>
        <dbReference type="Proteomes" id="UP000032552"/>
    </source>
</evidence>
<accession>A0A0C9PMM5</accession>
<sequence length="333" mass="36935">MKMDDIARLANVSKAAVSIALNNRPGVSDETRQRILEIAKQNNYVPSRRSRKSAAKPVIHFISISTDTLAVNRPTDLPFFANLLAEISVVTQAQNTSLQIESLSPAQISAWVASVDEDDSNYFGTMVLATALSKSDVLTFTRTLKKVLILDADFRDLAVNAVAIDNFLGGYRAASGILDRGYTDIGYIQAAENYPNFRERQNGFLQRLKEANIKPSLVKKVPSMSLDHSETDTELIRSQLPSVLFCDNDYIAIRIIRAAQQNGIRIPQDLAVMGFDDIAESRVVTPELTTIHVPVHTIATLAINRLTELSEGHYIQYTVKSLVEPTFINRQTL</sequence>
<dbReference type="GO" id="GO:0003700">
    <property type="term" value="F:DNA-binding transcription factor activity"/>
    <property type="evidence" value="ECO:0007669"/>
    <property type="project" value="TreeGrafter"/>
</dbReference>
<dbReference type="InterPro" id="IPR046335">
    <property type="entry name" value="LacI/GalR-like_sensor"/>
</dbReference>
<dbReference type="SUPFAM" id="SSF53822">
    <property type="entry name" value="Periplasmic binding protein-like I"/>
    <property type="match status" value="1"/>
</dbReference>
<dbReference type="SMART" id="SM00354">
    <property type="entry name" value="HTH_LACI"/>
    <property type="match status" value="1"/>
</dbReference>
<dbReference type="GO" id="GO:0000976">
    <property type="term" value="F:transcription cis-regulatory region binding"/>
    <property type="evidence" value="ECO:0007669"/>
    <property type="project" value="TreeGrafter"/>
</dbReference>
<reference evidence="6" key="1">
    <citation type="submission" date="2014-05" db="EMBL/GenBank/DDBJ databases">
        <title>Whole genome sequencing of Lactobacillus casei NRIC0644.</title>
        <authorList>
            <person name="Atarashi H."/>
            <person name="Yoshida Y."/>
            <person name="Fujimura S."/>
            <person name="Tanaka N."/>
            <person name="Shiwa Y."/>
            <person name="Yoshikawa H."/>
            <person name="Okada S."/>
            <person name="Nakagawa J."/>
        </authorList>
    </citation>
    <scope>NUCLEOTIDE SEQUENCE [LARGE SCALE GENOMIC DNA]</scope>
    <source>
        <strain evidence="6">NRIC0644</strain>
    </source>
</reference>
<keyword evidence="2" id="KW-0238">DNA-binding</keyword>
<dbReference type="Gene3D" id="1.10.260.40">
    <property type="entry name" value="lambda repressor-like DNA-binding domains"/>
    <property type="match status" value="1"/>
</dbReference>
<dbReference type="RefSeq" id="WP_019915217.1">
    <property type="nucleotide sequence ID" value="NZ_BAYM01000060.1"/>
</dbReference>
<evidence type="ECO:0000256" key="1">
    <source>
        <dbReference type="ARBA" id="ARBA00023015"/>
    </source>
</evidence>
<dbReference type="PANTHER" id="PTHR30146">
    <property type="entry name" value="LACI-RELATED TRANSCRIPTIONAL REPRESSOR"/>
    <property type="match status" value="1"/>
</dbReference>
<feature type="domain" description="HTH lacI-type" evidence="4">
    <location>
        <begin position="1"/>
        <end position="55"/>
    </location>
</feature>
<dbReference type="PANTHER" id="PTHR30146:SF150">
    <property type="entry name" value="ARABINOSE METABOLISM TRANSCRIPTIONAL REPRESSOR"/>
    <property type="match status" value="1"/>
</dbReference>
<dbReference type="PROSITE" id="PS00356">
    <property type="entry name" value="HTH_LACI_1"/>
    <property type="match status" value="1"/>
</dbReference>
<organism evidence="5 6">
    <name type="scientific">Lacticaseibacillus paracasei NRIC 0644</name>
    <dbReference type="NCBI Taxonomy" id="1435038"/>
    <lineage>
        <taxon>Bacteria</taxon>
        <taxon>Bacillati</taxon>
        <taxon>Bacillota</taxon>
        <taxon>Bacilli</taxon>
        <taxon>Lactobacillales</taxon>
        <taxon>Lactobacillaceae</taxon>
        <taxon>Lacticaseibacillus</taxon>
    </lineage>
</organism>
<evidence type="ECO:0000256" key="3">
    <source>
        <dbReference type="ARBA" id="ARBA00023163"/>
    </source>
</evidence>
<dbReference type="EMBL" id="BAYM01000060">
    <property type="protein sequence ID" value="GAN36206.1"/>
    <property type="molecule type" value="Genomic_DNA"/>
</dbReference>
<dbReference type="CDD" id="cd01392">
    <property type="entry name" value="HTH_LacI"/>
    <property type="match status" value="1"/>
</dbReference>
<dbReference type="SUPFAM" id="SSF47413">
    <property type="entry name" value="lambda repressor-like DNA-binding domains"/>
    <property type="match status" value="1"/>
</dbReference>
<dbReference type="InterPro" id="IPR028082">
    <property type="entry name" value="Peripla_BP_I"/>
</dbReference>
<dbReference type="InterPro" id="IPR000843">
    <property type="entry name" value="HTH_LacI"/>
</dbReference>
<name>A0A0C9PMM5_LACPA</name>
<gene>
    <name evidence="5" type="ORF">LC0644_0795</name>
</gene>
<keyword evidence="1" id="KW-0805">Transcription regulation</keyword>
<dbReference type="Gene3D" id="3.40.50.2300">
    <property type="match status" value="2"/>
</dbReference>
<evidence type="ECO:0000256" key="2">
    <source>
        <dbReference type="ARBA" id="ARBA00023125"/>
    </source>
</evidence>
<comment type="caution">
    <text evidence="5">The sequence shown here is derived from an EMBL/GenBank/DDBJ whole genome shotgun (WGS) entry which is preliminary data.</text>
</comment>
<dbReference type="Proteomes" id="UP000032552">
    <property type="component" value="Unassembled WGS sequence"/>
</dbReference>
<keyword evidence="3" id="KW-0804">Transcription</keyword>
<dbReference type="InterPro" id="IPR010982">
    <property type="entry name" value="Lambda_DNA-bd_dom_sf"/>
</dbReference>
<evidence type="ECO:0000259" key="4">
    <source>
        <dbReference type="PROSITE" id="PS50932"/>
    </source>
</evidence>
<evidence type="ECO:0000313" key="5">
    <source>
        <dbReference type="EMBL" id="GAN36206.1"/>
    </source>
</evidence>
<dbReference type="Pfam" id="PF13377">
    <property type="entry name" value="Peripla_BP_3"/>
    <property type="match status" value="1"/>
</dbReference>
<dbReference type="Pfam" id="PF00356">
    <property type="entry name" value="LacI"/>
    <property type="match status" value="1"/>
</dbReference>
<dbReference type="PROSITE" id="PS50932">
    <property type="entry name" value="HTH_LACI_2"/>
    <property type="match status" value="1"/>
</dbReference>
<dbReference type="AlphaFoldDB" id="A0A0C9PMM5"/>
<proteinExistence type="predicted"/>